<dbReference type="AlphaFoldDB" id="A0AA97F8I2"/>
<keyword evidence="1" id="KW-0812">Transmembrane</keyword>
<dbReference type="InterPro" id="IPR010721">
    <property type="entry name" value="UstE-like"/>
</dbReference>
<keyword evidence="1" id="KW-0472">Membrane</keyword>
<protein>
    <submittedName>
        <fullName evidence="2">DUF1295 domain-containing protein</fullName>
    </submittedName>
</protein>
<feature type="transmembrane region" description="Helical" evidence="1">
    <location>
        <begin position="20"/>
        <end position="38"/>
    </location>
</feature>
<sequence length="452" mass="50192">MTRNGSKADPKPKSAVSHGVGLAGMVGLIGWIAIARYYGMDGPYSALMATLWCGVAMVAWSVLVDKVHKRESTGIDWSSPRPISEVMDISQIKLAGLWATWGIIAAVYAICRWYWAGSYLFSMRMFTFAAPFLFFGSIPYVIWLDRYLKEPKDGAWHFGALLCGQHGWDKDAIANHARSWLVKGFFLAFMISIVPGGFGDVVRMDVAEIATNPVWIAGSLITLMFVFDVQLATVGYLLTMKPLDAHIRSANPYLAGWVAALICYPPFILMGGGGPLDYHQNTAEWSYWFEGNTLLNTLLLSIWGTILVFLTAIYAWATVAFGLRFSNLTHRGILTHGPYGFTKHPAYLSKNLFWWFATMPFLTTSGSIVDMVRNTVLLGAVSGVYYWRAKTEEKHLMADPDYAEYAAWMDRNALIPRSINGLFGWLTGWRKPQAAAQPVKSGSTADDIAPAE</sequence>
<feature type="transmembrane region" description="Helical" evidence="1">
    <location>
        <begin position="298"/>
        <end position="323"/>
    </location>
</feature>
<dbReference type="Gene3D" id="1.20.120.1630">
    <property type="match status" value="1"/>
</dbReference>
<feature type="transmembrane region" description="Helical" evidence="1">
    <location>
        <begin position="44"/>
        <end position="63"/>
    </location>
</feature>
<feature type="transmembrane region" description="Helical" evidence="1">
    <location>
        <begin position="250"/>
        <end position="269"/>
    </location>
</feature>
<feature type="transmembrane region" description="Helical" evidence="1">
    <location>
        <begin position="121"/>
        <end position="143"/>
    </location>
</feature>
<feature type="transmembrane region" description="Helical" evidence="1">
    <location>
        <begin position="94"/>
        <end position="115"/>
    </location>
</feature>
<keyword evidence="3" id="KW-1185">Reference proteome</keyword>
<organism evidence="2 3">
    <name type="scientific">Alterisphingorhabdus coralli</name>
    <dbReference type="NCBI Taxonomy" id="3071408"/>
    <lineage>
        <taxon>Bacteria</taxon>
        <taxon>Pseudomonadati</taxon>
        <taxon>Pseudomonadota</taxon>
        <taxon>Alphaproteobacteria</taxon>
        <taxon>Sphingomonadales</taxon>
        <taxon>Sphingomonadaceae</taxon>
        <taxon>Alterisphingorhabdus (ex Yan et al. 2024)</taxon>
    </lineage>
</organism>
<proteinExistence type="predicted"/>
<dbReference type="Pfam" id="PF06966">
    <property type="entry name" value="DUF1295"/>
    <property type="match status" value="1"/>
</dbReference>
<reference evidence="2 3" key="1">
    <citation type="submission" date="2023-10" db="EMBL/GenBank/DDBJ databases">
        <title>Complete genome sequence of a Sphingomonadaceae bacterium.</title>
        <authorList>
            <person name="Yan C."/>
        </authorList>
    </citation>
    <scope>NUCLEOTIDE SEQUENCE [LARGE SCALE GENOMIC DNA]</scope>
    <source>
        <strain evidence="2 3">SCSIO 66989</strain>
    </source>
</reference>
<dbReference type="RefSeq" id="WP_317081513.1">
    <property type="nucleotide sequence ID" value="NZ_CP136594.1"/>
</dbReference>
<dbReference type="EMBL" id="CP136594">
    <property type="protein sequence ID" value="WOE74997.1"/>
    <property type="molecule type" value="Genomic_DNA"/>
</dbReference>
<name>A0AA97F8I2_9SPHN</name>
<gene>
    <name evidence="2" type="ORF">RB602_14345</name>
</gene>
<dbReference type="KEGG" id="acoa:RB602_14345"/>
<dbReference type="Proteomes" id="UP001302429">
    <property type="component" value="Chromosome"/>
</dbReference>
<keyword evidence="1" id="KW-1133">Transmembrane helix</keyword>
<evidence type="ECO:0000256" key="1">
    <source>
        <dbReference type="SAM" id="Phobius"/>
    </source>
</evidence>
<accession>A0AA97F8I2</accession>
<evidence type="ECO:0000313" key="2">
    <source>
        <dbReference type="EMBL" id="WOE74997.1"/>
    </source>
</evidence>
<feature type="transmembrane region" description="Helical" evidence="1">
    <location>
        <begin position="180"/>
        <end position="202"/>
    </location>
</feature>
<evidence type="ECO:0000313" key="3">
    <source>
        <dbReference type="Proteomes" id="UP001302429"/>
    </source>
</evidence>
<feature type="transmembrane region" description="Helical" evidence="1">
    <location>
        <begin position="214"/>
        <end position="238"/>
    </location>
</feature>